<evidence type="ECO:0000313" key="12">
    <source>
        <dbReference type="Proteomes" id="UP000294558"/>
    </source>
</evidence>
<evidence type="ECO:0000256" key="7">
    <source>
        <dbReference type="SAM" id="MobiDB-lite"/>
    </source>
</evidence>
<evidence type="ECO:0000256" key="4">
    <source>
        <dbReference type="ARBA" id="ARBA00022737"/>
    </source>
</evidence>
<dbReference type="GO" id="GO:0016798">
    <property type="term" value="F:hydrolase activity, acting on glycosyl bonds"/>
    <property type="evidence" value="ECO:0007669"/>
    <property type="project" value="UniProtKB-KW"/>
</dbReference>
<keyword evidence="3" id="KW-0732">Signal</keyword>
<feature type="domain" description="Fibronectin type-III" evidence="10">
    <location>
        <begin position="863"/>
        <end position="951"/>
    </location>
</feature>
<evidence type="ECO:0000259" key="10">
    <source>
        <dbReference type="PROSITE" id="PS50853"/>
    </source>
</evidence>
<keyword evidence="2" id="KW-0964">Secreted</keyword>
<dbReference type="InterPro" id="IPR016187">
    <property type="entry name" value="CTDL_fold"/>
</dbReference>
<keyword evidence="12" id="KW-1185">Reference proteome</keyword>
<dbReference type="PRINTS" id="PR00014">
    <property type="entry name" value="FNTYPEIII"/>
</dbReference>
<dbReference type="RefSeq" id="WP_133870522.1">
    <property type="nucleotide sequence ID" value="NZ_SOAU01000001.1"/>
</dbReference>
<dbReference type="PANTHER" id="PTHR13817:SF151">
    <property type="entry name" value="TITIN"/>
    <property type="match status" value="1"/>
</dbReference>
<feature type="region of interest" description="Disordered" evidence="7">
    <location>
        <begin position="1132"/>
        <end position="1151"/>
    </location>
</feature>
<dbReference type="InterPro" id="IPR036116">
    <property type="entry name" value="FN3_sf"/>
</dbReference>
<dbReference type="OrthoDB" id="3187809at2"/>
<dbReference type="PROSITE" id="PS50041">
    <property type="entry name" value="C_TYPE_LECTIN_2"/>
    <property type="match status" value="1"/>
</dbReference>
<reference evidence="11 12" key="1">
    <citation type="submission" date="2019-03" db="EMBL/GenBank/DDBJ databases">
        <title>Sequencing the genomes of 1000 actinobacteria strains.</title>
        <authorList>
            <person name="Klenk H.-P."/>
        </authorList>
    </citation>
    <scope>NUCLEOTIDE SEQUENCE [LARGE SCALE GENOMIC DNA]</scope>
    <source>
        <strain evidence="11 12">DSM 18936</strain>
    </source>
</reference>
<feature type="domain" description="Fibronectin type-III" evidence="10">
    <location>
        <begin position="688"/>
        <end position="773"/>
    </location>
</feature>
<keyword evidence="8" id="KW-0812">Transmembrane</keyword>
<feature type="domain" description="Fibronectin type-III" evidence="10">
    <location>
        <begin position="596"/>
        <end position="687"/>
    </location>
</feature>
<feature type="domain" description="C-type lectin" evidence="9">
    <location>
        <begin position="127"/>
        <end position="269"/>
    </location>
</feature>
<keyword evidence="6" id="KW-0326">Glycosidase</keyword>
<dbReference type="SMART" id="SM00060">
    <property type="entry name" value="FN3"/>
    <property type="match status" value="9"/>
</dbReference>
<evidence type="ECO:0000256" key="1">
    <source>
        <dbReference type="ARBA" id="ARBA00022512"/>
    </source>
</evidence>
<organism evidence="11 12">
    <name type="scientific">Ilumatobacter fluminis</name>
    <dbReference type="NCBI Taxonomy" id="467091"/>
    <lineage>
        <taxon>Bacteria</taxon>
        <taxon>Bacillati</taxon>
        <taxon>Actinomycetota</taxon>
        <taxon>Acidimicrobiia</taxon>
        <taxon>Acidimicrobiales</taxon>
        <taxon>Ilumatobacteraceae</taxon>
        <taxon>Ilumatobacter</taxon>
    </lineage>
</organism>
<keyword evidence="4" id="KW-0677">Repeat</keyword>
<dbReference type="SUPFAM" id="SSF56436">
    <property type="entry name" value="C-type lectin-like"/>
    <property type="match status" value="1"/>
</dbReference>
<dbReference type="Gene3D" id="3.10.100.10">
    <property type="entry name" value="Mannose-Binding Protein A, subunit A"/>
    <property type="match status" value="1"/>
</dbReference>
<evidence type="ECO:0000313" key="11">
    <source>
        <dbReference type="EMBL" id="TDT18292.1"/>
    </source>
</evidence>
<feature type="domain" description="Fibronectin type-III" evidence="10">
    <location>
        <begin position="1058"/>
        <end position="1148"/>
    </location>
</feature>
<evidence type="ECO:0000256" key="2">
    <source>
        <dbReference type="ARBA" id="ARBA00022525"/>
    </source>
</evidence>
<dbReference type="PANTHER" id="PTHR13817">
    <property type="entry name" value="TITIN"/>
    <property type="match status" value="1"/>
</dbReference>
<dbReference type="GO" id="GO:0005975">
    <property type="term" value="P:carbohydrate metabolic process"/>
    <property type="evidence" value="ECO:0007669"/>
    <property type="project" value="UniProtKB-ARBA"/>
</dbReference>
<proteinExistence type="predicted"/>
<dbReference type="Proteomes" id="UP000294558">
    <property type="component" value="Unassembled WGS sequence"/>
</dbReference>
<keyword evidence="8" id="KW-0472">Membrane</keyword>
<feature type="domain" description="Fibronectin type-III" evidence="10">
    <location>
        <begin position="953"/>
        <end position="1057"/>
    </location>
</feature>
<keyword evidence="8" id="KW-1133">Transmembrane helix</keyword>
<feature type="domain" description="Fibronectin type-III" evidence="10">
    <location>
        <begin position="419"/>
        <end position="505"/>
    </location>
</feature>
<dbReference type="PROSITE" id="PS50853">
    <property type="entry name" value="FN3"/>
    <property type="match status" value="9"/>
</dbReference>
<feature type="region of interest" description="Disordered" evidence="7">
    <location>
        <begin position="492"/>
        <end position="519"/>
    </location>
</feature>
<evidence type="ECO:0000256" key="5">
    <source>
        <dbReference type="ARBA" id="ARBA00023088"/>
    </source>
</evidence>
<keyword evidence="5" id="KW-0572">Peptidoglycan-anchor</keyword>
<feature type="domain" description="Fibronectin type-III" evidence="10">
    <location>
        <begin position="316"/>
        <end position="417"/>
    </location>
</feature>
<dbReference type="InterPro" id="IPR003961">
    <property type="entry name" value="FN3_dom"/>
</dbReference>
<feature type="compositionally biased region" description="Polar residues" evidence="7">
    <location>
        <begin position="1138"/>
        <end position="1151"/>
    </location>
</feature>
<dbReference type="AlphaFoldDB" id="A0A4R7I3R6"/>
<dbReference type="InterPro" id="IPR016186">
    <property type="entry name" value="C-type_lectin-like/link_sf"/>
</dbReference>
<evidence type="ECO:0000256" key="6">
    <source>
        <dbReference type="ARBA" id="ARBA00023295"/>
    </source>
</evidence>
<feature type="transmembrane region" description="Helical" evidence="8">
    <location>
        <begin position="1155"/>
        <end position="1173"/>
    </location>
</feature>
<keyword evidence="1" id="KW-0134">Cell wall</keyword>
<dbReference type="SUPFAM" id="SSF49265">
    <property type="entry name" value="Fibronectin type III"/>
    <property type="match status" value="6"/>
</dbReference>
<accession>A0A4R7I3R6</accession>
<dbReference type="CDD" id="cd00063">
    <property type="entry name" value="FN3"/>
    <property type="match status" value="6"/>
</dbReference>
<sequence length="1184" mass="115039">MFLSTVTLISTPIAEANGLTATPTTTARVAPSSTTTLSGLSIAGATGTVRATLSTDRGTLQITSTGGLTLGYGNNWSGTASITFSGSQSDINAGLASARLTVPAGDATANVSLTAMPDEAAYNYLPSNQHFYEYVAAPNITWSSAQVAALGRTYRGQSGYLAAVVSAEINSFLASKIQNADNVWFGLRAHQSAPGNVYNGTAYARVWRVPSGPAAGTVGAVCSNLDGACTFVDQANYFSSWASGEPNNSGLTENSAVTNWGGSVGNWNDLPNSANGIAGYIVEYGGQQNSDSSLGTGFAGIVTASTAITVAAAASAPAAPVVSGSAGDESISLSWNPPANGGAEITGYEVSIDGGSWTSIATTSSSDTVDGNLVTTVSATIGNLSNGVDYDVRIRAVNSAGSGAASNTISATPIGLADAPTSVVANGGNASASVAFVAPADDGGAAITGYTVTASPGGANASCAASPCTVSGLTNGTTYTFTVTATNAVGTGPASTPSNAVTPATTPGAPTGVSATEGDTEATVSFTAPASTGGRAITGYTVTAQPGGAQTACAASPCDVTGLTNGTTYTFTVAAINVVGTGPASNPSNAITPHTTPGAPESVVVTRGDQQVSVSFDAPVSDGGGAITGYSISVQPGDRTVPCAASPCDVTGLTNGTSYSVTVVAVNDMGAGSPSAPVSATPATVPDAPTAVEAVRTDAGSTVTFVAPAANGDAITGYTVTAQPGGTETPCAASPCDVTGLTNGTTYTFTVTATNGVGTGPASTPSSDVVPAGVPGAPFDVTASRGNGSATIAFTEPNSNGDAVTGYTVTAQPGGAQTPCAASPCDVTGLTNGTTYTFTVTATNGVGTGPASTPSNTVVPATVPGAPTGVSAVRGNAQATVSFTAPAPNGAAVSGYNVTVQPGGRTIACSASPCVIDGLTNGTAYTFTVAATNGVGTGPASQPSSAVTPATVADAPMNAVAVAGDRQATISFDAPATNGGSPITGYVVTASCGNALCPLADISSSFIEAAEGTECDSSPCIIDGLVNGTSYTFEVVAVNAVGSSAASAPTEAVVPAGAPSAPMTPTVRQIAGGVTVSWAAPLDVNGSPVTGYVVSGGGQTCETDAQTTSCTFEGLSLGTVFTVVAQNAAGESAAVTATPETPTGTLPSTGSDTTGSIVAMAFASVVLGAALLMQARRRRNDVAC</sequence>
<evidence type="ECO:0000256" key="8">
    <source>
        <dbReference type="SAM" id="Phobius"/>
    </source>
</evidence>
<dbReference type="EMBL" id="SOAU01000001">
    <property type="protein sequence ID" value="TDT18292.1"/>
    <property type="molecule type" value="Genomic_DNA"/>
</dbReference>
<dbReference type="InterPro" id="IPR019931">
    <property type="entry name" value="LPXTG_anchor"/>
</dbReference>
<feature type="domain" description="Fibronectin type-III" evidence="10">
    <location>
        <begin position="774"/>
        <end position="862"/>
    </location>
</feature>
<dbReference type="InterPro" id="IPR001304">
    <property type="entry name" value="C-type_lectin-like"/>
</dbReference>
<evidence type="ECO:0000259" key="9">
    <source>
        <dbReference type="PROSITE" id="PS50041"/>
    </source>
</evidence>
<dbReference type="Gene3D" id="2.60.40.10">
    <property type="entry name" value="Immunoglobulins"/>
    <property type="match status" value="9"/>
</dbReference>
<dbReference type="InterPro" id="IPR013783">
    <property type="entry name" value="Ig-like_fold"/>
</dbReference>
<dbReference type="Pfam" id="PF00746">
    <property type="entry name" value="Gram_pos_anchor"/>
    <property type="match status" value="1"/>
</dbReference>
<dbReference type="InterPro" id="IPR050964">
    <property type="entry name" value="Striated_Muscle_Regulatory"/>
</dbReference>
<keyword evidence="6" id="KW-0378">Hydrolase</keyword>
<dbReference type="NCBIfam" id="TIGR01167">
    <property type="entry name" value="LPXTG_anchor"/>
    <property type="match status" value="1"/>
</dbReference>
<gene>
    <name evidence="11" type="ORF">BDK89_3911</name>
</gene>
<comment type="caution">
    <text evidence="11">The sequence shown here is derived from an EMBL/GenBank/DDBJ whole genome shotgun (WGS) entry which is preliminary data.</text>
</comment>
<protein>
    <submittedName>
        <fullName evidence="11">LPXTG-motif cell wall-anchored protein</fullName>
    </submittedName>
</protein>
<feature type="domain" description="Fibronectin type-III" evidence="10">
    <location>
        <begin position="506"/>
        <end position="595"/>
    </location>
</feature>
<dbReference type="Pfam" id="PF00041">
    <property type="entry name" value="fn3"/>
    <property type="match status" value="8"/>
</dbReference>
<name>A0A4R7I3R6_9ACTN</name>
<evidence type="ECO:0000256" key="3">
    <source>
        <dbReference type="ARBA" id="ARBA00022729"/>
    </source>
</evidence>
<feature type="compositionally biased region" description="Low complexity" evidence="7">
    <location>
        <begin position="500"/>
        <end position="516"/>
    </location>
</feature>